<dbReference type="Proteomes" id="UP000237968">
    <property type="component" value="Unassembled WGS sequence"/>
</dbReference>
<feature type="transmembrane region" description="Helical" evidence="5">
    <location>
        <begin position="230"/>
        <end position="247"/>
    </location>
</feature>
<proteinExistence type="predicted"/>
<evidence type="ECO:0000256" key="4">
    <source>
        <dbReference type="ARBA" id="ARBA00023136"/>
    </source>
</evidence>
<feature type="transmembrane region" description="Helical" evidence="5">
    <location>
        <begin position="82"/>
        <end position="103"/>
    </location>
</feature>
<sequence length="401" mass="43302">MAEGKLIRDGFDATVVVLMALGAVVFIEPAPFDLLIILLLPVALLLRRLAIPSYGGFALVVVTLFLLANVVSLIPAREIDVALRFGAITVYLVVAWVFTLGVAGKQGERGTRLVMFGWTWGAVMTTAVAIASYFGLLPFAEQLAYQGRLNALFKDANVLGAYLVAPAVWSASRLVSLERGSRLPWALALVVCGLGILLSYSRGAWISLSVAMLVFFGLRMVGYGSRRSRLMTLLAVPVAAVLLAVALDRMVEIGVVQDMLEQRFGPQAYDVDRFATQAEAIEVAAQRPFGIGPGQSERTFTRAAHNTYIRGFVENGYVGGLALAGLMLSSLAVALWVALSSREPRRQVAMAVVAASLMAVCIESVVIDTVHWRHMWILAALAWTPALRPRAQTDALSRARS</sequence>
<dbReference type="RefSeq" id="WP_106390982.1">
    <property type="nucleotide sequence ID" value="NZ_PVNK01000081.1"/>
</dbReference>
<dbReference type="InterPro" id="IPR051533">
    <property type="entry name" value="WaaL-like"/>
</dbReference>
<feature type="transmembrane region" description="Helical" evidence="5">
    <location>
        <begin position="317"/>
        <end position="339"/>
    </location>
</feature>
<evidence type="ECO:0000256" key="1">
    <source>
        <dbReference type="ARBA" id="ARBA00004141"/>
    </source>
</evidence>
<organism evidence="7 8">
    <name type="scientific">Enhygromyxa salina</name>
    <dbReference type="NCBI Taxonomy" id="215803"/>
    <lineage>
        <taxon>Bacteria</taxon>
        <taxon>Pseudomonadati</taxon>
        <taxon>Myxococcota</taxon>
        <taxon>Polyangia</taxon>
        <taxon>Nannocystales</taxon>
        <taxon>Nannocystaceae</taxon>
        <taxon>Enhygromyxa</taxon>
    </lineage>
</organism>
<keyword evidence="4 5" id="KW-0472">Membrane</keyword>
<feature type="transmembrane region" description="Helical" evidence="5">
    <location>
        <begin position="115"/>
        <end position="136"/>
    </location>
</feature>
<evidence type="ECO:0000256" key="2">
    <source>
        <dbReference type="ARBA" id="ARBA00022692"/>
    </source>
</evidence>
<feature type="transmembrane region" description="Helical" evidence="5">
    <location>
        <begin position="57"/>
        <end position="76"/>
    </location>
</feature>
<keyword evidence="2 5" id="KW-0812">Transmembrane</keyword>
<dbReference type="PANTHER" id="PTHR37422:SF13">
    <property type="entry name" value="LIPOPOLYSACCHARIDE BIOSYNTHESIS PROTEIN PA4999-RELATED"/>
    <property type="match status" value="1"/>
</dbReference>
<feature type="transmembrane region" description="Helical" evidence="5">
    <location>
        <begin position="156"/>
        <end position="176"/>
    </location>
</feature>
<evidence type="ECO:0000256" key="5">
    <source>
        <dbReference type="SAM" id="Phobius"/>
    </source>
</evidence>
<comment type="subcellular location">
    <subcellularLocation>
        <location evidence="1">Membrane</location>
        <topology evidence="1">Multi-pass membrane protein</topology>
    </subcellularLocation>
</comment>
<evidence type="ECO:0000313" key="7">
    <source>
        <dbReference type="EMBL" id="PRQ03483.1"/>
    </source>
</evidence>
<dbReference type="Pfam" id="PF04932">
    <property type="entry name" value="Wzy_C"/>
    <property type="match status" value="1"/>
</dbReference>
<reference evidence="7 8" key="1">
    <citation type="submission" date="2018-03" db="EMBL/GenBank/DDBJ databases">
        <title>Draft Genome Sequences of the Obligatory Marine Myxobacteria Enhygromyxa salina SWB005.</title>
        <authorList>
            <person name="Poehlein A."/>
            <person name="Moghaddam J.A."/>
            <person name="Harms H."/>
            <person name="Alanjari M."/>
            <person name="Koenig G.M."/>
            <person name="Daniel R."/>
            <person name="Schaeberle T.F."/>
        </authorList>
    </citation>
    <scope>NUCLEOTIDE SEQUENCE [LARGE SCALE GENOMIC DNA]</scope>
    <source>
        <strain evidence="7 8">SWB005</strain>
    </source>
</reference>
<gene>
    <name evidence="7" type="ORF">ENSA5_15130</name>
</gene>
<feature type="transmembrane region" description="Helical" evidence="5">
    <location>
        <begin position="183"/>
        <end position="200"/>
    </location>
</feature>
<feature type="transmembrane region" description="Helical" evidence="5">
    <location>
        <begin position="15"/>
        <end position="45"/>
    </location>
</feature>
<feature type="domain" description="O-antigen ligase-related" evidence="6">
    <location>
        <begin position="187"/>
        <end position="323"/>
    </location>
</feature>
<evidence type="ECO:0000313" key="8">
    <source>
        <dbReference type="Proteomes" id="UP000237968"/>
    </source>
</evidence>
<dbReference type="GO" id="GO:0016020">
    <property type="term" value="C:membrane"/>
    <property type="evidence" value="ECO:0007669"/>
    <property type="project" value="UniProtKB-SubCell"/>
</dbReference>
<dbReference type="GO" id="GO:0016874">
    <property type="term" value="F:ligase activity"/>
    <property type="evidence" value="ECO:0007669"/>
    <property type="project" value="UniProtKB-KW"/>
</dbReference>
<accession>A0A2S9YEG6</accession>
<comment type="caution">
    <text evidence="7">The sequence shown here is derived from an EMBL/GenBank/DDBJ whole genome shotgun (WGS) entry which is preliminary data.</text>
</comment>
<keyword evidence="7" id="KW-0436">Ligase</keyword>
<evidence type="ECO:0000256" key="3">
    <source>
        <dbReference type="ARBA" id="ARBA00022989"/>
    </source>
</evidence>
<dbReference type="OrthoDB" id="9796592at2"/>
<dbReference type="AlphaFoldDB" id="A0A2S9YEG6"/>
<dbReference type="EMBL" id="PVNK01000081">
    <property type="protein sequence ID" value="PRQ03483.1"/>
    <property type="molecule type" value="Genomic_DNA"/>
</dbReference>
<keyword evidence="3 5" id="KW-1133">Transmembrane helix</keyword>
<name>A0A2S9YEG6_9BACT</name>
<dbReference type="InterPro" id="IPR007016">
    <property type="entry name" value="O-antigen_ligase-rel_domated"/>
</dbReference>
<dbReference type="PANTHER" id="PTHR37422">
    <property type="entry name" value="TEICHURONIC ACID BIOSYNTHESIS PROTEIN TUAE"/>
    <property type="match status" value="1"/>
</dbReference>
<protein>
    <submittedName>
        <fullName evidence="7">O-Antigen ligase</fullName>
    </submittedName>
</protein>
<feature type="transmembrane region" description="Helical" evidence="5">
    <location>
        <begin position="348"/>
        <end position="367"/>
    </location>
</feature>
<keyword evidence="8" id="KW-1185">Reference proteome</keyword>
<evidence type="ECO:0000259" key="6">
    <source>
        <dbReference type="Pfam" id="PF04932"/>
    </source>
</evidence>